<dbReference type="SMART" id="SM00249">
    <property type="entry name" value="PHD"/>
    <property type="match status" value="2"/>
</dbReference>
<evidence type="ECO:0000256" key="4">
    <source>
        <dbReference type="SAM" id="MobiDB-lite"/>
    </source>
</evidence>
<protein>
    <recommendedName>
        <fullName evidence="5">Zinc finger PHD-type domain-containing protein</fullName>
    </recommendedName>
</protein>
<keyword evidence="1" id="KW-0479">Metal-binding</keyword>
<feature type="domain" description="Zinc finger PHD-type" evidence="5">
    <location>
        <begin position="127"/>
        <end position="197"/>
    </location>
</feature>
<feature type="region of interest" description="Disordered" evidence="4">
    <location>
        <begin position="83"/>
        <end position="120"/>
    </location>
</feature>
<name>A0A7J6KVW5_PEROL</name>
<evidence type="ECO:0000259" key="5">
    <source>
        <dbReference type="SMART" id="SM00249"/>
    </source>
</evidence>
<dbReference type="GO" id="GO:0008270">
    <property type="term" value="F:zinc ion binding"/>
    <property type="evidence" value="ECO:0007669"/>
    <property type="project" value="UniProtKB-KW"/>
</dbReference>
<evidence type="ECO:0000313" key="7">
    <source>
        <dbReference type="Proteomes" id="UP000570595"/>
    </source>
</evidence>
<keyword evidence="2" id="KW-0863">Zinc-finger</keyword>
<dbReference type="InterPro" id="IPR001965">
    <property type="entry name" value="Znf_PHD"/>
</dbReference>
<feature type="region of interest" description="Disordered" evidence="4">
    <location>
        <begin position="491"/>
        <end position="516"/>
    </location>
</feature>
<gene>
    <name evidence="6" type="ORF">FOZ61_010428</name>
</gene>
<organism evidence="6 7">
    <name type="scientific">Perkinsus olseni</name>
    <name type="common">Perkinsus atlanticus</name>
    <dbReference type="NCBI Taxonomy" id="32597"/>
    <lineage>
        <taxon>Eukaryota</taxon>
        <taxon>Sar</taxon>
        <taxon>Alveolata</taxon>
        <taxon>Perkinsozoa</taxon>
        <taxon>Perkinsea</taxon>
        <taxon>Perkinsida</taxon>
        <taxon>Perkinsidae</taxon>
        <taxon>Perkinsus</taxon>
    </lineage>
</organism>
<evidence type="ECO:0000256" key="1">
    <source>
        <dbReference type="ARBA" id="ARBA00022723"/>
    </source>
</evidence>
<keyword evidence="3" id="KW-0862">Zinc</keyword>
<accession>A0A7J6KVW5</accession>
<sequence length="650" mass="70987">MVLAGNERRALEQLLQGEIGQFRSEIGLDKAAKKDDMVSSKWLPLFLYCTTDKIFRSGFQKRLATITVRELIKLPKANPHTILDLTPLQPSSSSSSSSNDRDHDASDFDHKSNVSSSSSSPAAAAACCSICRKSDHTNATTTNTGFMNNNKNRLLKCEKCGRYAHTTCYKGFVTKGGSATTATTNNNNTTVCCLSCRAASSLSCKCGLCGLDDKSGSLMIYRSDLPGQFVHMRCALFLKPDRLREDAQASNDKLQIIGNLMKIGRRRQCLICSKPGAVRCGYPGCTVRYHPSCLDRAIAAGETNDTYKRIIRGPGTKQAVSSAIVDENFERMTKCGHTYLRIFCSQHKDKLCICGKRIEDGEETVDCRLKDDGCVYGTLHKGCMDIRRDLHKGDDDDDSSSSSSRSSRRSSKDGFCPHCEFCISSSGKLPGGPCCPTCIFCVYAYRDRTISSDEESGGEELGLYDADAHAAVLPKYRPDNDRMNRVAVVAKKRRRNHKKETEAERSSMGCNPTHVSSIDTTKKAIIPDDTRMATTTHDETSTDNIKSSPVYHQPTAVVTSSASVPAAAAAGGGGGVTLPLESLVRKSAGEDLAPWLLIDVLSRNGVESLTDLKMFLSSSRCAFMIPQPLRNELRYGCSTVINLCNDEDDL</sequence>
<dbReference type="Proteomes" id="UP000570595">
    <property type="component" value="Unassembled WGS sequence"/>
</dbReference>
<feature type="region of interest" description="Disordered" evidence="4">
    <location>
        <begin position="393"/>
        <end position="413"/>
    </location>
</feature>
<evidence type="ECO:0000256" key="2">
    <source>
        <dbReference type="ARBA" id="ARBA00022771"/>
    </source>
</evidence>
<reference evidence="6 7" key="1">
    <citation type="submission" date="2020-04" db="EMBL/GenBank/DDBJ databases">
        <title>Perkinsus olseni comparative genomics.</title>
        <authorList>
            <person name="Bogema D.R."/>
        </authorList>
    </citation>
    <scope>NUCLEOTIDE SEQUENCE [LARGE SCALE GENOMIC DNA]</scope>
    <source>
        <strain evidence="6">ATCC PRA-179</strain>
    </source>
</reference>
<proteinExistence type="predicted"/>
<feature type="compositionally biased region" description="Basic and acidic residues" evidence="4">
    <location>
        <begin position="99"/>
        <end position="112"/>
    </location>
</feature>
<dbReference type="Gene3D" id="3.30.40.10">
    <property type="entry name" value="Zinc/RING finger domain, C3HC4 (zinc finger)"/>
    <property type="match status" value="1"/>
</dbReference>
<feature type="domain" description="Zinc finger PHD-type" evidence="5">
    <location>
        <begin position="268"/>
        <end position="348"/>
    </location>
</feature>
<evidence type="ECO:0000256" key="3">
    <source>
        <dbReference type="ARBA" id="ARBA00022833"/>
    </source>
</evidence>
<evidence type="ECO:0000313" key="6">
    <source>
        <dbReference type="EMBL" id="KAF4651473.1"/>
    </source>
</evidence>
<dbReference type="InterPro" id="IPR013083">
    <property type="entry name" value="Znf_RING/FYVE/PHD"/>
</dbReference>
<dbReference type="EMBL" id="JABAHT010000848">
    <property type="protein sequence ID" value="KAF4651473.1"/>
    <property type="molecule type" value="Genomic_DNA"/>
</dbReference>
<dbReference type="AlphaFoldDB" id="A0A7J6KVW5"/>
<comment type="caution">
    <text evidence="6">The sequence shown here is derived from an EMBL/GenBank/DDBJ whole genome shotgun (WGS) entry which is preliminary data.</text>
</comment>
<dbReference type="OrthoDB" id="10338065at2759"/>